<dbReference type="PROSITE" id="PS51257">
    <property type="entry name" value="PROKAR_LIPOPROTEIN"/>
    <property type="match status" value="1"/>
</dbReference>
<comment type="caution">
    <text evidence="7">The sequence shown here is derived from an EMBL/GenBank/DDBJ whole genome shotgun (WGS) entry which is preliminary data.</text>
</comment>
<keyword evidence="3" id="KW-0732">Signal</keyword>
<gene>
    <name evidence="7" type="ORF">SAMN06265367_107140</name>
</gene>
<evidence type="ECO:0000259" key="6">
    <source>
        <dbReference type="Pfam" id="PF01103"/>
    </source>
</evidence>
<evidence type="ECO:0000256" key="5">
    <source>
        <dbReference type="ARBA" id="ARBA00023237"/>
    </source>
</evidence>
<keyword evidence="8" id="KW-1185">Reference proteome</keyword>
<dbReference type="EMBL" id="FXUA01000007">
    <property type="protein sequence ID" value="SMP31543.1"/>
    <property type="molecule type" value="Genomic_DNA"/>
</dbReference>
<name>A0ABY1PDX0_9BACT</name>
<keyword evidence="5" id="KW-0998">Cell outer membrane</keyword>
<dbReference type="Pfam" id="PF01103">
    <property type="entry name" value="Omp85"/>
    <property type="match status" value="1"/>
</dbReference>
<dbReference type="Gene3D" id="2.40.160.50">
    <property type="entry name" value="membrane protein fhac: a member of the omp85/tpsb transporter family"/>
    <property type="match status" value="1"/>
</dbReference>
<evidence type="ECO:0000256" key="2">
    <source>
        <dbReference type="ARBA" id="ARBA00022692"/>
    </source>
</evidence>
<proteinExistence type="predicted"/>
<dbReference type="InterPro" id="IPR039910">
    <property type="entry name" value="D15-like"/>
</dbReference>
<protein>
    <submittedName>
        <fullName evidence="7">Outer membrane protein assembly factor BamA</fullName>
    </submittedName>
</protein>
<evidence type="ECO:0000256" key="4">
    <source>
        <dbReference type="ARBA" id="ARBA00023136"/>
    </source>
</evidence>
<sequence>MRIKRFIPAIYFITLATVIGCSVKKYIPEDEFLYKGADLKLQTEVEGIKGLDDIEEELNGLLRPEPNTKFLGMYVGLWAYFKGTKDKPGFINRFLNKKIGEEPVYFSQVAPSRTEELIINRLENRGFFYSTTSSEVTRKDIYAKVDYTATISEPYKLSEVVVDRDSLEVEKEIIELMKDTKLDSGSRFDLNILTFERNRIDSALKEKGYYNFNSDYLIFEADTNISDSARIFKLYLRLKNNVPSKGIIPYTVDTINVFPNYSIDENETKTDTVSLAGKNFIQNEKVFKPKLLNDYILIEKNERYNPTLSRLSSNRLSSIGNYKFVNLRYKELETSDSLGHLTANFYLSPMTKRSVRAELLAVSKSNNFAGPALNLVYRNRNLFKGGETLNLTGKVGYEFQIAGGENRKGLQSLELGLGADLIFPRVIFFVPIKEKFSYSVPKTKMGLSAEYLSRGGLYRLNSISAKYGYFWNANQFAYHEINPISLSVVNLSKTSPEFEQILDDNPFLRRSFEQNFIAGINYTFNYNKLNDRFRTHGYFLGVGLDFAGNTINLINKITGKNDGKFLGLEYAQYGKMDLDLRYHLNIDKKQTIATRLFAGFGFPFGNSQSLPYIKQYFSGGPNSVRAFRIRSIGPGTYRPENFDVNSFFDQSGDVRIEGNIEYRFPIVSLLKGALFMDAGNIWLMNENEALPGGKFTSDWWNQLAVGTGFGLRVDIEFFVIRFDLATPLRIPYLEEGERWGNSFDVGSKTWRKQNLIFNFAIGYPF</sequence>
<feature type="domain" description="Bacterial surface antigen (D15)" evidence="6">
    <location>
        <begin position="439"/>
        <end position="733"/>
    </location>
</feature>
<dbReference type="InterPro" id="IPR000184">
    <property type="entry name" value="Bac_surfAg_D15"/>
</dbReference>
<evidence type="ECO:0000313" key="7">
    <source>
        <dbReference type="EMBL" id="SMP31543.1"/>
    </source>
</evidence>
<dbReference type="PANTHER" id="PTHR12815">
    <property type="entry name" value="SORTING AND ASSEMBLY MACHINERY SAMM50 PROTEIN FAMILY MEMBER"/>
    <property type="match status" value="1"/>
</dbReference>
<keyword evidence="4" id="KW-0472">Membrane</keyword>
<dbReference type="PANTHER" id="PTHR12815:SF47">
    <property type="entry name" value="TRANSLOCATION AND ASSEMBLY MODULE SUBUNIT TAMA"/>
    <property type="match status" value="1"/>
</dbReference>
<accession>A0ABY1PDX0</accession>
<evidence type="ECO:0000313" key="8">
    <source>
        <dbReference type="Proteomes" id="UP001157915"/>
    </source>
</evidence>
<keyword evidence="2" id="KW-0812">Transmembrane</keyword>
<comment type="subcellular location">
    <subcellularLocation>
        <location evidence="1">Membrane</location>
    </subcellularLocation>
</comment>
<dbReference type="Proteomes" id="UP001157915">
    <property type="component" value="Unassembled WGS sequence"/>
</dbReference>
<reference evidence="7 8" key="1">
    <citation type="submission" date="2017-05" db="EMBL/GenBank/DDBJ databases">
        <authorList>
            <person name="Varghese N."/>
            <person name="Submissions S."/>
        </authorList>
    </citation>
    <scope>NUCLEOTIDE SEQUENCE [LARGE SCALE GENOMIC DNA]</scope>
    <source>
        <strain evidence="7 8">DSM 15360</strain>
    </source>
</reference>
<organism evidence="7 8">
    <name type="scientific">Algoriphagus winogradskyi</name>
    <dbReference type="NCBI Taxonomy" id="237017"/>
    <lineage>
        <taxon>Bacteria</taxon>
        <taxon>Pseudomonadati</taxon>
        <taxon>Bacteroidota</taxon>
        <taxon>Cytophagia</taxon>
        <taxon>Cytophagales</taxon>
        <taxon>Cyclobacteriaceae</taxon>
        <taxon>Algoriphagus</taxon>
    </lineage>
</organism>
<evidence type="ECO:0000256" key="3">
    <source>
        <dbReference type="ARBA" id="ARBA00022729"/>
    </source>
</evidence>
<evidence type="ECO:0000256" key="1">
    <source>
        <dbReference type="ARBA" id="ARBA00004370"/>
    </source>
</evidence>